<dbReference type="AlphaFoldDB" id="A0A392UDW9"/>
<organism evidence="1 2">
    <name type="scientific">Trifolium medium</name>
    <dbReference type="NCBI Taxonomy" id="97028"/>
    <lineage>
        <taxon>Eukaryota</taxon>
        <taxon>Viridiplantae</taxon>
        <taxon>Streptophyta</taxon>
        <taxon>Embryophyta</taxon>
        <taxon>Tracheophyta</taxon>
        <taxon>Spermatophyta</taxon>
        <taxon>Magnoliopsida</taxon>
        <taxon>eudicotyledons</taxon>
        <taxon>Gunneridae</taxon>
        <taxon>Pentapetalae</taxon>
        <taxon>rosids</taxon>
        <taxon>fabids</taxon>
        <taxon>Fabales</taxon>
        <taxon>Fabaceae</taxon>
        <taxon>Papilionoideae</taxon>
        <taxon>50 kb inversion clade</taxon>
        <taxon>NPAAA clade</taxon>
        <taxon>Hologalegina</taxon>
        <taxon>IRL clade</taxon>
        <taxon>Trifolieae</taxon>
        <taxon>Trifolium</taxon>
    </lineage>
</organism>
<dbReference type="Proteomes" id="UP000265520">
    <property type="component" value="Unassembled WGS sequence"/>
</dbReference>
<comment type="caution">
    <text evidence="1">The sequence shown here is derived from an EMBL/GenBank/DDBJ whole genome shotgun (WGS) entry which is preliminary data.</text>
</comment>
<reference evidence="1 2" key="1">
    <citation type="journal article" date="2018" name="Front. Plant Sci.">
        <title>Red Clover (Trifolium pratense) and Zigzag Clover (T. medium) - A Picture of Genomic Similarities and Differences.</title>
        <authorList>
            <person name="Dluhosova J."/>
            <person name="Istvanek J."/>
            <person name="Nedelnik J."/>
            <person name="Repkova J."/>
        </authorList>
    </citation>
    <scope>NUCLEOTIDE SEQUENCE [LARGE SCALE GENOMIC DNA]</scope>
    <source>
        <strain evidence="2">cv. 10/8</strain>
        <tissue evidence="1">Leaf</tissue>
    </source>
</reference>
<evidence type="ECO:0000313" key="1">
    <source>
        <dbReference type="EMBL" id="MCI69925.1"/>
    </source>
</evidence>
<proteinExistence type="predicted"/>
<accession>A0A392UDW9</accession>
<name>A0A392UDW9_9FABA</name>
<keyword evidence="2" id="KW-1185">Reference proteome</keyword>
<feature type="non-terminal residue" evidence="1">
    <location>
        <position position="29"/>
    </location>
</feature>
<sequence>MAKRCGRARELEELVREKRSWSMRIRREL</sequence>
<protein>
    <submittedName>
        <fullName evidence="1">Uncharacterized protein</fullName>
    </submittedName>
</protein>
<dbReference type="EMBL" id="LXQA010765544">
    <property type="protein sequence ID" value="MCI69925.1"/>
    <property type="molecule type" value="Genomic_DNA"/>
</dbReference>
<evidence type="ECO:0000313" key="2">
    <source>
        <dbReference type="Proteomes" id="UP000265520"/>
    </source>
</evidence>